<evidence type="ECO:0000256" key="2">
    <source>
        <dbReference type="ARBA" id="ARBA00022448"/>
    </source>
</evidence>
<dbReference type="PANTHER" id="PTHR43833">
    <property type="entry name" value="POTASSIUM CHANNEL PROTEIN 2-RELATED-RELATED"/>
    <property type="match status" value="1"/>
</dbReference>
<dbReference type="RefSeq" id="WP_091931587.1">
    <property type="nucleotide sequence ID" value="NZ_FOUJ01000001.1"/>
</dbReference>
<protein>
    <submittedName>
        <fullName evidence="9">Trk system potassium uptake protein TrkA</fullName>
    </submittedName>
</protein>
<evidence type="ECO:0000313" key="10">
    <source>
        <dbReference type="Proteomes" id="UP000198535"/>
    </source>
</evidence>
<reference evidence="10" key="1">
    <citation type="submission" date="2016-10" db="EMBL/GenBank/DDBJ databases">
        <authorList>
            <person name="Varghese N."/>
            <person name="Submissions S."/>
        </authorList>
    </citation>
    <scope>NUCLEOTIDE SEQUENCE [LARGE SCALE GENOMIC DNA]</scope>
    <source>
        <strain evidence="10">Mob M</strain>
    </source>
</reference>
<dbReference type="InterPro" id="IPR003148">
    <property type="entry name" value="RCK_N"/>
</dbReference>
<accession>A0A1I4NI23</accession>
<evidence type="ECO:0000259" key="7">
    <source>
        <dbReference type="PROSITE" id="PS51201"/>
    </source>
</evidence>
<keyword evidence="6" id="KW-0406">Ion transport</keyword>
<organism evidence="9 10">
    <name type="scientific">Methanolobus profundi</name>
    <dbReference type="NCBI Taxonomy" id="487685"/>
    <lineage>
        <taxon>Archaea</taxon>
        <taxon>Methanobacteriati</taxon>
        <taxon>Methanobacteriota</taxon>
        <taxon>Stenosarchaea group</taxon>
        <taxon>Methanomicrobia</taxon>
        <taxon>Methanosarcinales</taxon>
        <taxon>Methanosarcinaceae</taxon>
        <taxon>Methanolobus</taxon>
    </lineage>
</organism>
<keyword evidence="10" id="KW-1185">Reference proteome</keyword>
<dbReference type="Gene3D" id="3.30.70.1450">
    <property type="entry name" value="Regulator of K+ conductance, C-terminal domain"/>
    <property type="match status" value="2"/>
</dbReference>
<dbReference type="NCBIfam" id="NF007041">
    <property type="entry name" value="PRK09496.3-4"/>
    <property type="match status" value="1"/>
</dbReference>
<name>A0A1I4NI23_9EURY</name>
<evidence type="ECO:0000256" key="5">
    <source>
        <dbReference type="ARBA" id="ARBA00023027"/>
    </source>
</evidence>
<dbReference type="NCBIfam" id="NF007032">
    <property type="entry name" value="PRK09496.1-4"/>
    <property type="match status" value="1"/>
</dbReference>
<dbReference type="NCBIfam" id="NF007039">
    <property type="entry name" value="PRK09496.3-2"/>
    <property type="match status" value="1"/>
</dbReference>
<dbReference type="InterPro" id="IPR050721">
    <property type="entry name" value="Trk_Ktr_HKT_K-transport"/>
</dbReference>
<feature type="domain" description="RCK N-terminal" evidence="7">
    <location>
        <begin position="1"/>
        <end position="121"/>
    </location>
</feature>
<dbReference type="Proteomes" id="UP000198535">
    <property type="component" value="Unassembled WGS sequence"/>
</dbReference>
<dbReference type="Gene3D" id="3.40.50.720">
    <property type="entry name" value="NAD(P)-binding Rossmann-like Domain"/>
    <property type="match status" value="2"/>
</dbReference>
<dbReference type="InterPro" id="IPR006037">
    <property type="entry name" value="RCK_C"/>
</dbReference>
<dbReference type="SUPFAM" id="SSF51735">
    <property type="entry name" value="NAD(P)-binding Rossmann-fold domains"/>
    <property type="match status" value="2"/>
</dbReference>
<dbReference type="Pfam" id="PF02254">
    <property type="entry name" value="TrkA_N"/>
    <property type="match status" value="2"/>
</dbReference>
<dbReference type="STRING" id="487685.SAMN04488696_0061"/>
<keyword evidence="2" id="KW-0813">Transport</keyword>
<evidence type="ECO:0000313" key="9">
    <source>
        <dbReference type="EMBL" id="SFM15015.1"/>
    </source>
</evidence>
<evidence type="ECO:0000259" key="8">
    <source>
        <dbReference type="PROSITE" id="PS51202"/>
    </source>
</evidence>
<dbReference type="NCBIfam" id="NF007031">
    <property type="entry name" value="PRK09496.1-2"/>
    <property type="match status" value="1"/>
</dbReference>
<dbReference type="AlphaFoldDB" id="A0A1I4NI23"/>
<evidence type="ECO:0000256" key="3">
    <source>
        <dbReference type="ARBA" id="ARBA00022538"/>
    </source>
</evidence>
<dbReference type="NCBIfam" id="NF007036">
    <property type="entry name" value="PRK09496.2-3"/>
    <property type="match status" value="1"/>
</dbReference>
<dbReference type="PRINTS" id="PR00335">
    <property type="entry name" value="KUPTAKETRKA"/>
</dbReference>
<evidence type="ECO:0000256" key="1">
    <source>
        <dbReference type="ARBA" id="ARBA00003660"/>
    </source>
</evidence>
<dbReference type="InterPro" id="IPR006036">
    <property type="entry name" value="K_uptake_TrkA"/>
</dbReference>
<dbReference type="SUPFAM" id="SSF116726">
    <property type="entry name" value="TrkA C-terminal domain-like"/>
    <property type="match status" value="2"/>
</dbReference>
<dbReference type="PROSITE" id="PS51202">
    <property type="entry name" value="RCK_C"/>
    <property type="match status" value="2"/>
</dbReference>
<dbReference type="InterPro" id="IPR036721">
    <property type="entry name" value="RCK_C_sf"/>
</dbReference>
<keyword evidence="3" id="KW-0633">Potassium transport</keyword>
<dbReference type="GO" id="GO:0005886">
    <property type="term" value="C:plasma membrane"/>
    <property type="evidence" value="ECO:0007669"/>
    <property type="project" value="InterPro"/>
</dbReference>
<comment type="function">
    <text evidence="1">Part of a potassium transport system.</text>
</comment>
<keyword evidence="5" id="KW-0520">NAD</keyword>
<gene>
    <name evidence="9" type="ORF">SAMN04488696_0061</name>
</gene>
<feature type="domain" description="RCK C-terminal" evidence="8">
    <location>
        <begin position="364"/>
        <end position="444"/>
    </location>
</feature>
<dbReference type="InterPro" id="IPR036291">
    <property type="entry name" value="NAD(P)-bd_dom_sf"/>
</dbReference>
<dbReference type="OrthoDB" id="27588at2157"/>
<sequence>MKIVIIGAGEVGYHIAKALYQTNDVVIVDLNEEACLRADELDVHVIHGNGANVSILHDALDGAGLLVAVTGSDEVNIVACMASKLTAKGKNKLKTVARVSNPDYIDQPVAKRPQIGIDIMVCPELSLASEVAQILAIPSAIDAEYFAGGKVEMMEFVVPDDHSLVGKHMQDLHLANCCIISALFRDSEVIIPHGEDTIEGNDHIVVIGKPASMKEVRDLFGEKVGKRSKVMIIGGGVVGFYLAKMVAKSEFDLKIIESDKERSAAIAEELPDVLVLNGDGTDINLLKEEGVSDMDVVISVTNSDEKNLLCSLLAKQLGVKKVIARSDRSDYVSLFEMVGVDSAVSPRQATVNEVLKLTFGQGIESITTIEGEKAEIIEYTTSKKSKIVGRPLKNVKFPSGAIVSMVVHNGNTVVPRGEYVIEEGDRVVVFALQSANAEVERLFK</sequence>
<feature type="domain" description="RCK C-terminal" evidence="8">
    <location>
        <begin position="141"/>
        <end position="222"/>
    </location>
</feature>
<proteinExistence type="predicted"/>
<dbReference type="GO" id="GO:0015079">
    <property type="term" value="F:potassium ion transmembrane transporter activity"/>
    <property type="evidence" value="ECO:0007669"/>
    <property type="project" value="InterPro"/>
</dbReference>
<evidence type="ECO:0000256" key="6">
    <source>
        <dbReference type="ARBA" id="ARBA00023065"/>
    </source>
</evidence>
<dbReference type="NCBIfam" id="NF007034">
    <property type="entry name" value="PRK09496.2-1"/>
    <property type="match status" value="1"/>
</dbReference>
<keyword evidence="4" id="KW-0630">Potassium</keyword>
<feature type="domain" description="RCK N-terminal" evidence="7">
    <location>
        <begin position="227"/>
        <end position="344"/>
    </location>
</feature>
<dbReference type="PANTHER" id="PTHR43833:SF5">
    <property type="entry name" value="TRK SYSTEM POTASSIUM UPTAKE PROTEIN TRKA"/>
    <property type="match status" value="1"/>
</dbReference>
<evidence type="ECO:0000256" key="4">
    <source>
        <dbReference type="ARBA" id="ARBA00022958"/>
    </source>
</evidence>
<dbReference type="EMBL" id="FOUJ01000001">
    <property type="protein sequence ID" value="SFM15015.1"/>
    <property type="molecule type" value="Genomic_DNA"/>
</dbReference>
<dbReference type="PROSITE" id="PS51201">
    <property type="entry name" value="RCK_N"/>
    <property type="match status" value="2"/>
</dbReference>
<dbReference type="Pfam" id="PF02080">
    <property type="entry name" value="TrkA_C"/>
    <property type="match status" value="2"/>
</dbReference>